<proteinExistence type="predicted"/>
<dbReference type="EMBL" id="SIDB01000001">
    <property type="protein sequence ID" value="KAI3439096.1"/>
    <property type="molecule type" value="Genomic_DNA"/>
</dbReference>
<reference evidence="2" key="2">
    <citation type="submission" date="2020-11" db="EMBL/GenBank/DDBJ databases">
        <authorList>
            <person name="Cecchin M."/>
            <person name="Marcolungo L."/>
            <person name="Rossato M."/>
            <person name="Girolomoni L."/>
            <person name="Cosentino E."/>
            <person name="Cuine S."/>
            <person name="Li-Beisson Y."/>
            <person name="Delledonne M."/>
            <person name="Ballottari M."/>
        </authorList>
    </citation>
    <scope>NUCLEOTIDE SEQUENCE</scope>
    <source>
        <strain evidence="2">211/11P</strain>
        <tissue evidence="2">Whole cell</tissue>
    </source>
</reference>
<feature type="region of interest" description="Disordered" evidence="1">
    <location>
        <begin position="136"/>
        <end position="215"/>
    </location>
</feature>
<evidence type="ECO:0000313" key="2">
    <source>
        <dbReference type="EMBL" id="KAI3439096.1"/>
    </source>
</evidence>
<reference evidence="2" key="1">
    <citation type="journal article" date="2019" name="Plant J.">
        <title>Chlorella vulgaris genome assembly and annotation reveals the molecular basis for metabolic acclimation to high light conditions.</title>
        <authorList>
            <person name="Cecchin M."/>
            <person name="Marcolungo L."/>
            <person name="Rossato M."/>
            <person name="Girolomoni L."/>
            <person name="Cosentino E."/>
            <person name="Cuine S."/>
            <person name="Li-Beisson Y."/>
            <person name="Delledonne M."/>
            <person name="Ballottari M."/>
        </authorList>
    </citation>
    <scope>NUCLEOTIDE SEQUENCE</scope>
    <source>
        <strain evidence="2">211/11P</strain>
    </source>
</reference>
<sequence length="386" mass="40297">MMQWESARDLWSVKHHQHLGLTRELDTPPPAAFRALSPCGQHLAAVATHSVPSKATLLEQKSTHSHMSSGTAWREQRSVSLGGPASSEALSWVAAWGRMAAAQGCEESHLAGGSPHSAPSSAAVASQLFSPFSPLSPPAAARRAGTTTAATSSARRRLPELSLTLSVGSPELPMTQLSRQPAAPQPKRKSKAKRAASAIVGGCAPAPKTRKVQPAHTVALGESHRHIRARLAPPPTASRTPPPASAAATQHHYAPDGISTTSLPQLPPLAPHQRAQAVPRPLSPPLVAMHSTLLPFAAGCHSPVTTPCKAEAAAACRRRELEREELWMGGGGAEWVPSATAAGPGGAPGWQEAAEAELLGCMDAAELEALDAALEALNDEPCDFWL</sequence>
<feature type="compositionally biased region" description="Pro residues" evidence="1">
    <location>
        <begin position="232"/>
        <end position="244"/>
    </location>
</feature>
<protein>
    <submittedName>
        <fullName evidence="2">Uncharacterized protein</fullName>
    </submittedName>
</protein>
<feature type="compositionally biased region" description="Low complexity" evidence="1">
    <location>
        <begin position="136"/>
        <end position="153"/>
    </location>
</feature>
<dbReference type="Proteomes" id="UP001055712">
    <property type="component" value="Unassembled WGS sequence"/>
</dbReference>
<comment type="caution">
    <text evidence="2">The sequence shown here is derived from an EMBL/GenBank/DDBJ whole genome shotgun (WGS) entry which is preliminary data.</text>
</comment>
<evidence type="ECO:0000256" key="1">
    <source>
        <dbReference type="SAM" id="MobiDB-lite"/>
    </source>
</evidence>
<gene>
    <name evidence="2" type="ORF">D9Q98_001505</name>
</gene>
<keyword evidence="3" id="KW-1185">Reference proteome</keyword>
<dbReference type="AlphaFoldDB" id="A0A9D4U2A5"/>
<name>A0A9D4U2A5_CHLVU</name>
<accession>A0A9D4U2A5</accession>
<organism evidence="2 3">
    <name type="scientific">Chlorella vulgaris</name>
    <name type="common">Green alga</name>
    <dbReference type="NCBI Taxonomy" id="3077"/>
    <lineage>
        <taxon>Eukaryota</taxon>
        <taxon>Viridiplantae</taxon>
        <taxon>Chlorophyta</taxon>
        <taxon>core chlorophytes</taxon>
        <taxon>Trebouxiophyceae</taxon>
        <taxon>Chlorellales</taxon>
        <taxon>Chlorellaceae</taxon>
        <taxon>Chlorella clade</taxon>
        <taxon>Chlorella</taxon>
    </lineage>
</organism>
<feature type="region of interest" description="Disordered" evidence="1">
    <location>
        <begin position="232"/>
        <end position="278"/>
    </location>
</feature>
<evidence type="ECO:0000313" key="3">
    <source>
        <dbReference type="Proteomes" id="UP001055712"/>
    </source>
</evidence>